<keyword evidence="2" id="KW-1185">Reference proteome</keyword>
<reference evidence="1 2" key="1">
    <citation type="journal article" date="2023" name="G3 (Bethesda)">
        <title>A chromosome-level genome assembly of Zasmidium syzygii isolated from banana leaves.</title>
        <authorList>
            <person name="van Westerhoven A.C."/>
            <person name="Mehrabi R."/>
            <person name="Talebi R."/>
            <person name="Steentjes M.B.F."/>
            <person name="Corcolon B."/>
            <person name="Chong P.A."/>
            <person name="Kema G.H.J."/>
            <person name="Seidl M.F."/>
        </authorList>
    </citation>
    <scope>NUCLEOTIDE SEQUENCE [LARGE SCALE GENOMIC DNA]</scope>
    <source>
        <strain evidence="1 2">P124</strain>
    </source>
</reference>
<accession>A0ABR0EJP2</accession>
<dbReference type="EMBL" id="JAXOVC010000005">
    <property type="protein sequence ID" value="KAK4501476.1"/>
    <property type="molecule type" value="Genomic_DNA"/>
</dbReference>
<comment type="caution">
    <text evidence="1">The sequence shown here is derived from an EMBL/GenBank/DDBJ whole genome shotgun (WGS) entry which is preliminary data.</text>
</comment>
<gene>
    <name evidence="1" type="ORF">PRZ48_007285</name>
</gene>
<evidence type="ECO:0000313" key="2">
    <source>
        <dbReference type="Proteomes" id="UP001305779"/>
    </source>
</evidence>
<evidence type="ECO:0000313" key="1">
    <source>
        <dbReference type="EMBL" id="KAK4501476.1"/>
    </source>
</evidence>
<dbReference type="InterPro" id="IPR032675">
    <property type="entry name" value="LRR_dom_sf"/>
</dbReference>
<evidence type="ECO:0008006" key="3">
    <source>
        <dbReference type="Google" id="ProtNLM"/>
    </source>
</evidence>
<dbReference type="SUPFAM" id="SSF52047">
    <property type="entry name" value="RNI-like"/>
    <property type="match status" value="1"/>
</dbReference>
<organism evidence="1 2">
    <name type="scientific">Zasmidium cellare</name>
    <name type="common">Wine cellar mold</name>
    <name type="synonym">Racodium cellare</name>
    <dbReference type="NCBI Taxonomy" id="395010"/>
    <lineage>
        <taxon>Eukaryota</taxon>
        <taxon>Fungi</taxon>
        <taxon>Dikarya</taxon>
        <taxon>Ascomycota</taxon>
        <taxon>Pezizomycotina</taxon>
        <taxon>Dothideomycetes</taxon>
        <taxon>Dothideomycetidae</taxon>
        <taxon>Mycosphaerellales</taxon>
        <taxon>Mycosphaerellaceae</taxon>
        <taxon>Zasmidium</taxon>
    </lineage>
</organism>
<protein>
    <recommendedName>
        <fullName evidence="3">F-box domain-containing protein</fullName>
    </recommendedName>
</protein>
<dbReference type="Proteomes" id="UP001305779">
    <property type="component" value="Unassembled WGS sequence"/>
</dbReference>
<name>A0ABR0EJP2_ZASCE</name>
<sequence>MNSSHLESLSNEIFEWVVSYLNLDDIRNLRLASRSTAYKGSQDTFKSFFKSKHVDLTRTDLSSFVRLTSQNGLGCLVEDLSLVGIVYNPFALQNLVKNGYRYATKDEIARDRQLQGRPIPCNEAEISKAEEDLQMMTRSRKEDEELQRQALDLALLREAFTTLAANKAHGLKRLSLQVMVYREDMTTKLPASEVKCWKWVFETASRMFNLVVSSLHDTGLHVQAFDVFHRKPDSLACSLPREALDPFDFTTPTFGLVFSRLRSLFISLTGPIVVEDEYEAQSCGDPEQNLEFKLRGQKRDLAPLRDRIADTTSHKSFAKMLELCRELSALDLSGYHFPTSSTELINASRTMRAQYIHYLSRMVPLPRLRRFRLAGLNFNVRELVTFLQNHGTTLREVELNNVSINQESFEPILSCLSGSQMDLEIIRLEDLWQSGELIQFGGQREQEFTKISGDYAGRNVIRIWGEDTKKKISYYPYVGRSIGSGRVWRWNQRRRLEFGG</sequence>
<dbReference type="Gene3D" id="3.80.10.10">
    <property type="entry name" value="Ribonuclease Inhibitor"/>
    <property type="match status" value="1"/>
</dbReference>
<proteinExistence type="predicted"/>